<proteinExistence type="inferred from homology"/>
<dbReference type="InterPro" id="IPR044068">
    <property type="entry name" value="CB"/>
</dbReference>
<feature type="active site" evidence="7">
    <location>
        <position position="242"/>
    </location>
</feature>
<feature type="active site" evidence="7">
    <location>
        <position position="146"/>
    </location>
</feature>
<keyword evidence="7" id="KW-0233">DNA recombination</keyword>
<keyword evidence="12" id="KW-1185">Reference proteome</keyword>
<accession>A0ABS6YAM8</accession>
<keyword evidence="4 7" id="KW-0159">Chromosome partition</keyword>
<evidence type="ECO:0000256" key="5">
    <source>
        <dbReference type="ARBA" id="ARBA00022908"/>
    </source>
</evidence>
<dbReference type="Pfam" id="PF02899">
    <property type="entry name" value="Phage_int_SAM_1"/>
    <property type="match status" value="1"/>
</dbReference>
<feature type="active site" description="O-(3'-phospho-DNA)-tyrosine intermediate" evidence="7">
    <location>
        <position position="274"/>
    </location>
</feature>
<gene>
    <name evidence="7" type="primary">xerC</name>
    <name evidence="11" type="ORF">KZO38_02455</name>
</gene>
<evidence type="ECO:0000313" key="12">
    <source>
        <dbReference type="Proteomes" id="UP000788426"/>
    </source>
</evidence>
<dbReference type="EMBL" id="JAHXCT010000002">
    <property type="protein sequence ID" value="MBW4768626.1"/>
    <property type="molecule type" value="Genomic_DNA"/>
</dbReference>
<comment type="subunit">
    <text evidence="7">Forms a cyclic heterotetrameric complex composed of two molecules of XerC and two molecules of XerD.</text>
</comment>
<evidence type="ECO:0000256" key="8">
    <source>
        <dbReference type="PROSITE-ProRule" id="PRU01248"/>
    </source>
</evidence>
<dbReference type="RefSeq" id="WP_219479571.1">
    <property type="nucleotide sequence ID" value="NZ_JAHXCT010000002.1"/>
</dbReference>
<keyword evidence="5 7" id="KW-0229">DNA integration</keyword>
<comment type="function">
    <text evidence="7">Site-specific tyrosine recombinase, which acts by catalyzing the cutting and rejoining of the recombining DNA molecules. The XerC-XerD complex is essential to convert dimers of the bacterial chromosome into monomers to permit their segregation at cell division. It also contributes to the segregational stability of plasmids.</text>
</comment>
<feature type="active site" evidence="7">
    <location>
        <position position="239"/>
    </location>
</feature>
<dbReference type="NCBIfam" id="NF040815">
    <property type="entry name" value="recomb_XerA_Arch"/>
    <property type="match status" value="1"/>
</dbReference>
<evidence type="ECO:0000259" key="9">
    <source>
        <dbReference type="PROSITE" id="PS51898"/>
    </source>
</evidence>
<dbReference type="InterPro" id="IPR004107">
    <property type="entry name" value="Integrase_SAM-like_N"/>
</dbReference>
<dbReference type="HAMAP" id="MF_01808">
    <property type="entry name" value="Recomb_XerC_XerD"/>
    <property type="match status" value="1"/>
</dbReference>
<evidence type="ECO:0000256" key="3">
    <source>
        <dbReference type="ARBA" id="ARBA00022618"/>
    </source>
</evidence>
<comment type="subcellular location">
    <subcellularLocation>
        <location evidence="1 7">Cytoplasm</location>
    </subcellularLocation>
</comment>
<feature type="active site" evidence="7">
    <location>
        <position position="265"/>
    </location>
</feature>
<reference evidence="11 12" key="1">
    <citation type="submission" date="2021-07" db="EMBL/GenBank/DDBJ databases">
        <title>Genomic diversity and antimicrobial resistance of Prevotella spp. isolated from chronic lung disease airways.</title>
        <authorList>
            <person name="Webb K.A."/>
            <person name="Olagoke O.S."/>
            <person name="Baird T."/>
            <person name="Neill J."/>
            <person name="Pham A."/>
            <person name="Wells T.J."/>
            <person name="Ramsay K.A."/>
            <person name="Bell S.C."/>
            <person name="Sarovich D.S."/>
            <person name="Price E.P."/>
        </authorList>
    </citation>
    <scope>NUCLEOTIDE SEQUENCE [LARGE SCALE GENOMIC DNA]</scope>
    <source>
        <strain evidence="11 12">SCHI0011.S.12</strain>
    </source>
</reference>
<comment type="similarity">
    <text evidence="7">Belongs to the 'phage' integrase family. XerC subfamily.</text>
</comment>
<evidence type="ECO:0000259" key="10">
    <source>
        <dbReference type="PROSITE" id="PS51900"/>
    </source>
</evidence>
<dbReference type="InterPro" id="IPR023009">
    <property type="entry name" value="Tyrosine_recombinase_XerC/XerD"/>
</dbReference>
<dbReference type="PROSITE" id="PS51898">
    <property type="entry name" value="TYR_RECOMBINASE"/>
    <property type="match status" value="1"/>
</dbReference>
<evidence type="ECO:0000256" key="4">
    <source>
        <dbReference type="ARBA" id="ARBA00022829"/>
    </source>
</evidence>
<feature type="domain" description="Tyr recombinase" evidence="9">
    <location>
        <begin position="104"/>
        <end position="287"/>
    </location>
</feature>
<protein>
    <recommendedName>
        <fullName evidence="7">Tyrosine recombinase XerC</fullName>
    </recommendedName>
</protein>
<feature type="domain" description="Core-binding (CB)" evidence="10">
    <location>
        <begin position="1"/>
        <end position="84"/>
    </location>
</feature>
<comment type="caution">
    <text evidence="11">The sequence shown here is derived from an EMBL/GenBank/DDBJ whole genome shotgun (WGS) entry which is preliminary data.</text>
</comment>
<keyword evidence="7 8" id="KW-0238">DNA-binding</keyword>
<feature type="active site" evidence="7">
    <location>
        <position position="170"/>
    </location>
</feature>
<keyword evidence="3 7" id="KW-0132">Cell division</keyword>
<evidence type="ECO:0000256" key="1">
    <source>
        <dbReference type="ARBA" id="ARBA00004496"/>
    </source>
</evidence>
<dbReference type="Proteomes" id="UP000788426">
    <property type="component" value="Unassembled WGS sequence"/>
</dbReference>
<organism evidence="11 12">
    <name type="scientific">Hoylesella nanceiensis</name>
    <dbReference type="NCBI Taxonomy" id="425941"/>
    <lineage>
        <taxon>Bacteria</taxon>
        <taxon>Pseudomonadati</taxon>
        <taxon>Bacteroidota</taxon>
        <taxon>Bacteroidia</taxon>
        <taxon>Bacteroidales</taxon>
        <taxon>Prevotellaceae</taxon>
        <taxon>Hoylesella</taxon>
    </lineage>
</organism>
<sequence length="297" mass="34681">MIIDEFLNYLKYEKRRSLLTVESYSEDLKAFQSYFTNLDSQLSWETITANDIRSWMESMMDKGNTATTINRRLSALRSFYRFARLRLAFEKDPAKNVTGPKKQKLLPQFLKEVEMERLLDNVLQGNDFESVRDRAIIALFYETGVRLSELTALNCSDIDFVQRQIKVTGKRNKQRIIPFGEKLNLELRAYIIIRGERENIVDDALFVSNKGCRMLSTTIRRKVEYYISQVSTLKKRSPHVLRHTFATAMLNNDADIESVRHLLGHESLKATEVYTHTTFEHLKRVYSKAHPRAGLKK</sequence>
<evidence type="ECO:0000256" key="6">
    <source>
        <dbReference type="ARBA" id="ARBA00023306"/>
    </source>
</evidence>
<evidence type="ECO:0000256" key="2">
    <source>
        <dbReference type="ARBA" id="ARBA00022490"/>
    </source>
</evidence>
<dbReference type="InterPro" id="IPR002104">
    <property type="entry name" value="Integrase_catalytic"/>
</dbReference>
<dbReference type="Pfam" id="PF00589">
    <property type="entry name" value="Phage_integrase"/>
    <property type="match status" value="1"/>
</dbReference>
<evidence type="ECO:0000256" key="7">
    <source>
        <dbReference type="HAMAP-Rule" id="MF_01808"/>
    </source>
</evidence>
<name>A0ABS6YAM8_9BACT</name>
<dbReference type="PROSITE" id="PS51900">
    <property type="entry name" value="CB"/>
    <property type="match status" value="1"/>
</dbReference>
<evidence type="ECO:0000313" key="11">
    <source>
        <dbReference type="EMBL" id="MBW4768626.1"/>
    </source>
</evidence>
<keyword evidence="2 7" id="KW-0963">Cytoplasm</keyword>
<dbReference type="InterPro" id="IPR050090">
    <property type="entry name" value="Tyrosine_recombinase_XerCD"/>
</dbReference>
<keyword evidence="6 7" id="KW-0131">Cell cycle</keyword>
<dbReference type="PANTHER" id="PTHR30349:SF77">
    <property type="entry name" value="TYROSINE RECOMBINASE XERC"/>
    <property type="match status" value="1"/>
</dbReference>
<dbReference type="PANTHER" id="PTHR30349">
    <property type="entry name" value="PHAGE INTEGRASE-RELATED"/>
    <property type="match status" value="1"/>
</dbReference>